<dbReference type="AlphaFoldDB" id="A0A1H8BJN4"/>
<dbReference type="GO" id="GO:0022857">
    <property type="term" value="F:transmembrane transporter activity"/>
    <property type="evidence" value="ECO:0007669"/>
    <property type="project" value="TreeGrafter"/>
</dbReference>
<feature type="transmembrane region" description="Helical" evidence="9">
    <location>
        <begin position="100"/>
        <end position="121"/>
    </location>
</feature>
<feature type="transmembrane region" description="Helical" evidence="9">
    <location>
        <begin position="1123"/>
        <end position="1143"/>
    </location>
</feature>
<evidence type="ECO:0000256" key="6">
    <source>
        <dbReference type="ARBA" id="ARBA00023125"/>
    </source>
</evidence>
<dbReference type="PROSITE" id="PS00658">
    <property type="entry name" value="FORK_HEAD_2"/>
    <property type="match status" value="1"/>
</dbReference>
<evidence type="ECO:0000256" key="1">
    <source>
        <dbReference type="ARBA" id="ARBA00004651"/>
    </source>
</evidence>
<keyword evidence="2" id="KW-1003">Cell membrane</keyword>
<dbReference type="Gene3D" id="1.10.10.60">
    <property type="entry name" value="Homeodomain-like"/>
    <property type="match status" value="2"/>
</dbReference>
<keyword evidence="6" id="KW-0238">DNA-binding</keyword>
<keyword evidence="3 9" id="KW-0812">Transmembrane</keyword>
<feature type="transmembrane region" description="Helical" evidence="9">
    <location>
        <begin position="654"/>
        <end position="676"/>
    </location>
</feature>
<feature type="transmembrane region" description="Helical" evidence="9">
    <location>
        <begin position="201"/>
        <end position="224"/>
    </location>
</feature>
<dbReference type="STRING" id="551995.SAMN05192574_101941"/>
<accession>A0A1H8BJN4</accession>
<feature type="transmembrane region" description="Helical" evidence="9">
    <location>
        <begin position="747"/>
        <end position="775"/>
    </location>
</feature>
<organism evidence="11 12">
    <name type="scientific">Mucilaginibacter gossypiicola</name>
    <dbReference type="NCBI Taxonomy" id="551995"/>
    <lineage>
        <taxon>Bacteria</taxon>
        <taxon>Pseudomonadati</taxon>
        <taxon>Bacteroidota</taxon>
        <taxon>Sphingobacteriia</taxon>
        <taxon>Sphingobacteriales</taxon>
        <taxon>Sphingobacteriaceae</taxon>
        <taxon>Mucilaginibacter</taxon>
    </lineage>
</organism>
<feature type="transmembrane region" description="Helical" evidence="9">
    <location>
        <begin position="399"/>
        <end position="420"/>
    </location>
</feature>
<keyword evidence="5" id="KW-0805">Transcription regulation</keyword>
<evidence type="ECO:0000256" key="8">
    <source>
        <dbReference type="ARBA" id="ARBA00023163"/>
    </source>
</evidence>
<dbReference type="SUPFAM" id="SSF46689">
    <property type="entry name" value="Homeodomain-like"/>
    <property type="match status" value="1"/>
</dbReference>
<dbReference type="InterPro" id="IPR025857">
    <property type="entry name" value="MacB_PCD"/>
</dbReference>
<evidence type="ECO:0000313" key="11">
    <source>
        <dbReference type="EMBL" id="SEM82993.1"/>
    </source>
</evidence>
<feature type="transmembrane region" description="Helical" evidence="9">
    <location>
        <begin position="701"/>
        <end position="727"/>
    </location>
</feature>
<dbReference type="InterPro" id="IPR018062">
    <property type="entry name" value="HTH_AraC-typ_CS"/>
</dbReference>
<dbReference type="Pfam" id="PF02687">
    <property type="entry name" value="FtsX"/>
    <property type="match status" value="2"/>
</dbReference>
<reference evidence="12" key="1">
    <citation type="submission" date="2016-10" db="EMBL/GenBank/DDBJ databases">
        <authorList>
            <person name="Varghese N."/>
            <person name="Submissions S."/>
        </authorList>
    </citation>
    <scope>NUCLEOTIDE SEQUENCE [LARGE SCALE GENOMIC DNA]</scope>
    <source>
        <strain evidence="12">Gh-48</strain>
    </source>
</reference>
<dbReference type="InterPro" id="IPR050250">
    <property type="entry name" value="Macrolide_Exporter_MacB"/>
</dbReference>
<keyword evidence="12" id="KW-1185">Reference proteome</keyword>
<dbReference type="GO" id="GO:0005886">
    <property type="term" value="C:plasma membrane"/>
    <property type="evidence" value="ECO:0007669"/>
    <property type="project" value="UniProtKB-SubCell"/>
</dbReference>
<dbReference type="GO" id="GO:0043565">
    <property type="term" value="F:sequence-specific DNA binding"/>
    <property type="evidence" value="ECO:0007669"/>
    <property type="project" value="InterPro"/>
</dbReference>
<sequence>MFTLHMHLYDLALLAVVFVGMPFSLMLFCVKRGNKRANRYLGVILLIIILDMIRVLGAQIYPTTFPQNTGLTVPGFSLALGPLIYFYVSAITKPNCKLRYISLFHFIPFLAEAILAFYYKMSLRDGITAFCLPIFISVGIYLFAARNRIKDYFRELKFNGADRFRHRLRWLNNLLSCFALSWLLSVPVLIVVWLYNNAGMIPVLSIIYFLYAVPAIVAAGMVILEPEISLPAEDPYFLRLQPDESQRRGSWLKKVVKEAGYYRDPDLSLTSLAAKLELTTHELSRLINTVLKTNFNDFINAYRVADIVSKMKDKAYEHITLEGIAYDSGFNSPRTFHRAFKQLTGETPAAYKKQLPSYNMAYGSRRPVIISDQVNRNHMFKNYLKIAWRNSVRHKASSFINISGLAVGMAVAMLIGLWIWDEVSFNKFNTGYDRIVQVIANKHTGGGLVSQSSLPLPLSAELRRTYGSNFKQIAAALTFEQNINYNNHAFSRTGCYTEPAFTDIITLKMIRGSKTAFNTRGTVLIDESLARTLFGDKDPVNKIIKINDIYLVQVGGVYQDLPPNTQFSNVDFIAPINILFQNPGDMNNWYDSSFQIFASLNSGSDIQQLSHKIQSVLYEHAKDAARPELLLFPMRQWHLYEFKDGAVVPGRLQYVWLFGVIGVFVLLLACINFMNLSTARSEKRAKEVGIRKAIGSLRGQLIAQFLSESFLIVAVAFLIAVVLAWLALPLFNNVSGKQLSLIWDEPLVWLICFCFCLLTGLIAGSYPAIYLSSFNAVKVLKGTFRVGPAASVPRKILVVIQFAVSVAMIVGTIVVFKQIQFAKNRSVGYNRDNLVSIPYNAIKGYGAFREELLRTGAVSGVSASSNPMTGIWSGADNLSWRGKDPNRQEEFGTVLIEPDFGTVVGWKMKEGRSFSSEFLSDSSGFLFNEAAIRQMGLKNPVGETIKWHGKDWKVLGVVKDMVMTSPFDPITPVVFLMDDRQRSFNVVNLKLNSGLLAAQALARVEAVFRKFAPEAPFNYKFTNDEYARKFMAEERTGRLASVFAVLAIFISCLGLFGVASFVAEQRVKEIGIRKVLGASVFGIWGLLSKEFVVLVGIALLFAIPLSWYTMHQWLQHYTYRTELSWWIFAFTSTGAVALTMLTVSYHSFKAALANPVKSLRSE</sequence>
<evidence type="ECO:0000256" key="4">
    <source>
        <dbReference type="ARBA" id="ARBA00022989"/>
    </source>
</evidence>
<keyword evidence="7 9" id="KW-0472">Membrane</keyword>
<evidence type="ECO:0000256" key="2">
    <source>
        <dbReference type="ARBA" id="ARBA00022475"/>
    </source>
</evidence>
<dbReference type="InterPro" id="IPR030456">
    <property type="entry name" value="TF_fork_head_CS_2"/>
</dbReference>
<dbReference type="EMBL" id="FOCL01000001">
    <property type="protein sequence ID" value="SEM82993.1"/>
    <property type="molecule type" value="Genomic_DNA"/>
</dbReference>
<evidence type="ECO:0000256" key="5">
    <source>
        <dbReference type="ARBA" id="ARBA00023015"/>
    </source>
</evidence>
<dbReference type="Pfam" id="PF12704">
    <property type="entry name" value="MacB_PCD"/>
    <property type="match status" value="2"/>
</dbReference>
<dbReference type="InterPro" id="IPR003838">
    <property type="entry name" value="ABC3_permease_C"/>
</dbReference>
<dbReference type="Pfam" id="PF12833">
    <property type="entry name" value="HTH_18"/>
    <property type="match status" value="1"/>
</dbReference>
<gene>
    <name evidence="11" type="ORF">SAMN05192574_101941</name>
</gene>
<name>A0A1H8BJN4_9SPHI</name>
<proteinExistence type="predicted"/>
<dbReference type="GO" id="GO:0003700">
    <property type="term" value="F:DNA-binding transcription factor activity"/>
    <property type="evidence" value="ECO:0007669"/>
    <property type="project" value="InterPro"/>
</dbReference>
<feature type="transmembrane region" description="Helical" evidence="9">
    <location>
        <begin position="127"/>
        <end position="149"/>
    </location>
</feature>
<dbReference type="InterPro" id="IPR018060">
    <property type="entry name" value="HTH_AraC"/>
</dbReference>
<feature type="transmembrane region" description="Helical" evidence="9">
    <location>
        <begin position="1075"/>
        <end position="1103"/>
    </location>
</feature>
<evidence type="ECO:0000256" key="3">
    <source>
        <dbReference type="ARBA" id="ARBA00022692"/>
    </source>
</evidence>
<feature type="transmembrane region" description="Helical" evidence="9">
    <location>
        <begin position="40"/>
        <end position="61"/>
    </location>
</feature>
<dbReference type="InterPro" id="IPR009057">
    <property type="entry name" value="Homeodomain-like_sf"/>
</dbReference>
<feature type="domain" description="HTH araC/xylS-type" evidence="10">
    <location>
        <begin position="246"/>
        <end position="354"/>
    </location>
</feature>
<dbReference type="OrthoDB" id="9779074at2"/>
<feature type="transmembrane region" description="Helical" evidence="9">
    <location>
        <begin position="170"/>
        <end position="195"/>
    </location>
</feature>
<feature type="transmembrane region" description="Helical" evidence="9">
    <location>
        <begin position="67"/>
        <end position="88"/>
    </location>
</feature>
<feature type="transmembrane region" description="Helical" evidence="9">
    <location>
        <begin position="6"/>
        <end position="28"/>
    </location>
</feature>
<protein>
    <submittedName>
        <fullName evidence="11">ABC-type antimicrobial peptide transport system, permease component</fullName>
    </submittedName>
</protein>
<feature type="transmembrane region" description="Helical" evidence="9">
    <location>
        <begin position="796"/>
        <end position="816"/>
    </location>
</feature>
<dbReference type="PANTHER" id="PTHR30572:SF18">
    <property type="entry name" value="ABC-TYPE MACROLIDE FAMILY EXPORT SYSTEM PERMEASE COMPONENT 2"/>
    <property type="match status" value="1"/>
</dbReference>
<dbReference type="PANTHER" id="PTHR30572">
    <property type="entry name" value="MEMBRANE COMPONENT OF TRANSPORTER-RELATED"/>
    <property type="match status" value="1"/>
</dbReference>
<comment type="subcellular location">
    <subcellularLocation>
        <location evidence="1">Cell membrane</location>
        <topology evidence="1">Multi-pass membrane protein</topology>
    </subcellularLocation>
</comment>
<dbReference type="PROSITE" id="PS00041">
    <property type="entry name" value="HTH_ARAC_FAMILY_1"/>
    <property type="match status" value="1"/>
</dbReference>
<dbReference type="PROSITE" id="PS01124">
    <property type="entry name" value="HTH_ARAC_FAMILY_2"/>
    <property type="match status" value="1"/>
</dbReference>
<dbReference type="RefSeq" id="WP_091208243.1">
    <property type="nucleotide sequence ID" value="NZ_FOCL01000001.1"/>
</dbReference>
<dbReference type="SMART" id="SM00342">
    <property type="entry name" value="HTH_ARAC"/>
    <property type="match status" value="1"/>
</dbReference>
<dbReference type="Proteomes" id="UP000198942">
    <property type="component" value="Unassembled WGS sequence"/>
</dbReference>
<evidence type="ECO:0000256" key="9">
    <source>
        <dbReference type="SAM" id="Phobius"/>
    </source>
</evidence>
<evidence type="ECO:0000313" key="12">
    <source>
        <dbReference type="Proteomes" id="UP000198942"/>
    </source>
</evidence>
<evidence type="ECO:0000259" key="10">
    <source>
        <dbReference type="PROSITE" id="PS01124"/>
    </source>
</evidence>
<evidence type="ECO:0000256" key="7">
    <source>
        <dbReference type="ARBA" id="ARBA00023136"/>
    </source>
</evidence>
<feature type="transmembrane region" description="Helical" evidence="9">
    <location>
        <begin position="1039"/>
        <end position="1063"/>
    </location>
</feature>
<keyword evidence="4 9" id="KW-1133">Transmembrane helix</keyword>
<keyword evidence="8" id="KW-0804">Transcription</keyword>